<reference evidence="1 2" key="1">
    <citation type="submission" date="2017-10" db="EMBL/GenBank/DDBJ databases">
        <title>Genomic analysis of the genus Acetobacter.</title>
        <authorList>
            <person name="Kim K.H."/>
            <person name="Chun B.H."/>
            <person name="Son A.R."/>
            <person name="Jeon C.O."/>
        </authorList>
    </citation>
    <scope>NUCLEOTIDE SEQUENCE [LARGE SCALE GENOMIC DNA]</scope>
    <source>
        <strain evidence="1 2">LHT 2458</strain>
    </source>
</reference>
<evidence type="ECO:0000313" key="2">
    <source>
        <dbReference type="Proteomes" id="UP000228751"/>
    </source>
</evidence>
<evidence type="ECO:0008006" key="3">
    <source>
        <dbReference type="Google" id="ProtNLM"/>
    </source>
</evidence>
<comment type="caution">
    <text evidence="1">The sequence shown here is derived from an EMBL/GenBank/DDBJ whole genome shotgun (WGS) entry which is preliminary data.</text>
</comment>
<dbReference type="EMBL" id="PEBQ01000118">
    <property type="protein sequence ID" value="PHY93950.1"/>
    <property type="molecule type" value="Genomic_DNA"/>
</dbReference>
<keyword evidence="2" id="KW-1185">Reference proteome</keyword>
<proteinExistence type="predicted"/>
<dbReference type="Gene3D" id="3.10.450.620">
    <property type="entry name" value="JHP933, nucleotidyltransferase-like core domain"/>
    <property type="match status" value="1"/>
</dbReference>
<dbReference type="AlphaFoldDB" id="A0A2G4RBQ6"/>
<evidence type="ECO:0000313" key="1">
    <source>
        <dbReference type="EMBL" id="PHY93950.1"/>
    </source>
</evidence>
<sequence length="298" mass="33854">MAKSVMSANDAFNYRQTLHVATLEALTTSRRWKPKDLIFQGGTSLHLAHGSPRFSEDLDFMVDENLNLNSIANSVKSRLIVSSAFPPDLELKISKIRTNKNPLSFVVNLGRSDVMGSVHVKVEMWRTPTRALQEINAFVAPVRIVNGPAAGMSAQVVSSGLEEIYADKVFAVAARTHLKARDIFDLYWIRRQGCAADLTQENLQNRLEIYPEADPEEWLENARERFDNMHTDASAIHKDLKRWLPHYWPLNEQTVGDMIVESKLALEEGMEIMQKIALERRHELGQEHEAYPDTGYEP</sequence>
<name>A0A2G4RBQ6_9PROT</name>
<organism evidence="1 2">
    <name type="scientific">Acetobacter pomorum</name>
    <dbReference type="NCBI Taxonomy" id="65959"/>
    <lineage>
        <taxon>Bacteria</taxon>
        <taxon>Pseudomonadati</taxon>
        <taxon>Pseudomonadota</taxon>
        <taxon>Alphaproteobacteria</taxon>
        <taxon>Acetobacterales</taxon>
        <taxon>Acetobacteraceae</taxon>
        <taxon>Acetobacter</taxon>
    </lineage>
</organism>
<dbReference type="RefSeq" id="WP_099541344.1">
    <property type="nucleotide sequence ID" value="NZ_PEBQ01000118.1"/>
</dbReference>
<dbReference type="Proteomes" id="UP000228751">
    <property type="component" value="Unassembled WGS sequence"/>
</dbReference>
<gene>
    <name evidence="1" type="ORF">CSR02_08725</name>
</gene>
<dbReference type="InterPro" id="IPR014942">
    <property type="entry name" value="AbiEii"/>
</dbReference>
<dbReference type="Pfam" id="PF08843">
    <property type="entry name" value="AbiEii"/>
    <property type="match status" value="1"/>
</dbReference>
<dbReference type="OrthoDB" id="158131at2"/>
<protein>
    <recommendedName>
        <fullName evidence="3">Nucleotidyl transferase AbiEii/AbiGii toxin family protein</fullName>
    </recommendedName>
</protein>
<accession>A0A2G4RBQ6</accession>